<dbReference type="GO" id="GO:0005634">
    <property type="term" value="C:nucleus"/>
    <property type="evidence" value="ECO:0007669"/>
    <property type="project" value="UniProtKB-SubCell"/>
</dbReference>
<dbReference type="Gene3D" id="2.130.10.10">
    <property type="entry name" value="YVTN repeat-like/Quinoprotein amine dehydrogenase"/>
    <property type="match status" value="4"/>
</dbReference>
<evidence type="ECO:0000256" key="4">
    <source>
        <dbReference type="ARBA" id="ARBA00005881"/>
    </source>
</evidence>
<evidence type="ECO:0000256" key="1">
    <source>
        <dbReference type="ARBA" id="ARBA00004123"/>
    </source>
</evidence>
<keyword evidence="6" id="KW-0963">Cytoplasm</keyword>
<keyword evidence="13" id="KW-1185">Reference proteome</keyword>
<evidence type="ECO:0000256" key="9">
    <source>
        <dbReference type="ARBA" id="ARBA00022737"/>
    </source>
</evidence>
<dbReference type="InterPro" id="IPR001680">
    <property type="entry name" value="WD40_rpt"/>
</dbReference>
<dbReference type="AlphaFoldDB" id="A0AAW0FPW2"/>
<keyword evidence="10" id="KW-0539">Nucleus</keyword>
<dbReference type="InterPro" id="IPR036322">
    <property type="entry name" value="WD40_repeat_dom_sf"/>
</dbReference>
<evidence type="ECO:0000313" key="12">
    <source>
        <dbReference type="EMBL" id="KAK7679533.1"/>
    </source>
</evidence>
<keyword evidence="9" id="KW-0677">Repeat</keyword>
<feature type="repeat" description="WD" evidence="11">
    <location>
        <begin position="628"/>
        <end position="661"/>
    </location>
</feature>
<evidence type="ECO:0000256" key="8">
    <source>
        <dbReference type="ARBA" id="ARBA00022694"/>
    </source>
</evidence>
<evidence type="ECO:0000256" key="10">
    <source>
        <dbReference type="ARBA" id="ARBA00023242"/>
    </source>
</evidence>
<evidence type="ECO:0000256" key="5">
    <source>
        <dbReference type="ARBA" id="ARBA00020267"/>
    </source>
</evidence>
<protein>
    <recommendedName>
        <fullName evidence="5">Elongator complex protein 2</fullName>
    </recommendedName>
</protein>
<comment type="caution">
    <text evidence="12">The sequence shown here is derived from an EMBL/GenBank/DDBJ whole genome shotgun (WGS) entry which is preliminary data.</text>
</comment>
<dbReference type="GO" id="GO:0005737">
    <property type="term" value="C:cytoplasm"/>
    <property type="evidence" value="ECO:0007669"/>
    <property type="project" value="UniProtKB-SubCell"/>
</dbReference>
<dbReference type="GO" id="GO:0033588">
    <property type="term" value="C:elongator holoenzyme complex"/>
    <property type="evidence" value="ECO:0007669"/>
    <property type="project" value="InterPro"/>
</dbReference>
<gene>
    <name evidence="12" type="ORF">QCA50_017434</name>
</gene>
<dbReference type="SMART" id="SM00320">
    <property type="entry name" value="WD40"/>
    <property type="match status" value="13"/>
</dbReference>
<comment type="similarity">
    <text evidence="4">Belongs to the WD repeat ELP2 family.</text>
</comment>
<name>A0AAW0FPW2_9APHY</name>
<dbReference type="InterPro" id="IPR037289">
    <property type="entry name" value="Elp2"/>
</dbReference>
<dbReference type="SUPFAM" id="SSF50978">
    <property type="entry name" value="WD40 repeat-like"/>
    <property type="match status" value="2"/>
</dbReference>
<evidence type="ECO:0000256" key="7">
    <source>
        <dbReference type="ARBA" id="ARBA00022574"/>
    </source>
</evidence>
<comment type="pathway">
    <text evidence="3">tRNA modification; 5-methoxycarbonylmethyl-2-thiouridine-tRNA biosynthesis.</text>
</comment>
<feature type="repeat" description="WD" evidence="11">
    <location>
        <begin position="676"/>
        <end position="720"/>
    </location>
</feature>
<comment type="subcellular location">
    <subcellularLocation>
        <location evidence="2">Cytoplasm</location>
    </subcellularLocation>
    <subcellularLocation>
        <location evidence="1">Nucleus</location>
    </subcellularLocation>
</comment>
<dbReference type="InterPro" id="IPR015943">
    <property type="entry name" value="WD40/YVTN_repeat-like_dom_sf"/>
</dbReference>
<feature type="repeat" description="WD" evidence="11">
    <location>
        <begin position="106"/>
        <end position="146"/>
    </location>
</feature>
<evidence type="ECO:0000256" key="6">
    <source>
        <dbReference type="ARBA" id="ARBA00022490"/>
    </source>
</evidence>
<organism evidence="12 13">
    <name type="scientific">Cerrena zonata</name>
    <dbReference type="NCBI Taxonomy" id="2478898"/>
    <lineage>
        <taxon>Eukaryota</taxon>
        <taxon>Fungi</taxon>
        <taxon>Dikarya</taxon>
        <taxon>Basidiomycota</taxon>
        <taxon>Agaricomycotina</taxon>
        <taxon>Agaricomycetes</taxon>
        <taxon>Polyporales</taxon>
        <taxon>Cerrenaceae</taxon>
        <taxon>Cerrena</taxon>
    </lineage>
</organism>
<dbReference type="Proteomes" id="UP001385951">
    <property type="component" value="Unassembled WGS sequence"/>
</dbReference>
<dbReference type="PROSITE" id="PS50082">
    <property type="entry name" value="WD_REPEATS_2"/>
    <property type="match status" value="5"/>
</dbReference>
<reference evidence="12 13" key="1">
    <citation type="submission" date="2022-09" db="EMBL/GenBank/DDBJ databases">
        <authorList>
            <person name="Palmer J.M."/>
        </authorList>
    </citation>
    <scope>NUCLEOTIDE SEQUENCE [LARGE SCALE GENOMIC DNA]</scope>
    <source>
        <strain evidence="12 13">DSM 7382</strain>
    </source>
</reference>
<accession>A0AAW0FPW2</accession>
<dbReference type="PANTHER" id="PTHR44111:SF1">
    <property type="entry name" value="ELONGATOR COMPLEX PROTEIN 2"/>
    <property type="match status" value="1"/>
</dbReference>
<dbReference type="EMBL" id="JASBNA010000058">
    <property type="protein sequence ID" value="KAK7679533.1"/>
    <property type="molecule type" value="Genomic_DNA"/>
</dbReference>
<proteinExistence type="inferred from homology"/>
<evidence type="ECO:0000313" key="13">
    <source>
        <dbReference type="Proteomes" id="UP001385951"/>
    </source>
</evidence>
<sequence length="824" mass="91841">MNVISMTVFKFIEEEAVFIGANRQAYVADYNQAESLVAFGASNTIALWDPIAKDKKGVYSTLKQHTKEITGIRFIPGTPYFVSVGEDSQINVWKNEGSSFTLHQSINYHEDSITCLSVIDERVFATGSADGFIALWGFSEAGNVNLIHEFQVRFNFYPLALALQDIDDNGNYLLAVGGTTFNLFIYSFQMSSNNSQISHFNQAAAMTGHEDWIKCLSFVADTKHKSYILASGAQDRYIRLWRLRLNELIDDSDEDELKLILLSNKQYKFTFNESAPTPSRAAFSFEALIMGHDDWVTGLQWHPSYLNDSPNKKLQLLSSSADTALMIWEMDDESGIWCCVNRLGEMSIKGASTATGASGGFWSCLWFLDKNQKQYILANGKTGSFRLYENKDEEAKTFESTLAVTGSTREITDVVWSKNGDYFTATSLDQTTRLFAPWVAGRDFKTWHEFARPQIHGYDMICMDNITNTKFVSGGDEKILRVFEITNSISSLLKKHCNIDIQANDDALPESASLPVLGLSNKAANEAHIEDGQVSQQQEDEANNVSAATADDDILATLNGPPLEDHLQRYTLFPEIEKLYGHGYEITCTATSPSGRLIASACRSNSAKHAVVRIFDSEDEYKQLDQLLEGHTLTITSLEFSPDGQYLIAVSRDRSFTLWKVVDEAKGSFELVQLKEKAHTRIIWDCSWAPQNKFGQFFVTGSRDKQIKLWQVDQSEAKLIASSKVADPVTSVACFQESLLSGNKLSIAVGTESGSISLYSVNLEEESKDFVSNHQFDTIITPAGRINKLSFSPHLHENGNKLILAVGSVDSSVRVYSIEKSIVA</sequence>
<dbReference type="GO" id="GO:0002098">
    <property type="term" value="P:tRNA wobble uridine modification"/>
    <property type="evidence" value="ECO:0007669"/>
    <property type="project" value="InterPro"/>
</dbReference>
<feature type="repeat" description="WD" evidence="11">
    <location>
        <begin position="62"/>
        <end position="94"/>
    </location>
</feature>
<evidence type="ECO:0000256" key="3">
    <source>
        <dbReference type="ARBA" id="ARBA00005043"/>
    </source>
</evidence>
<dbReference type="PROSITE" id="PS50294">
    <property type="entry name" value="WD_REPEATS_REGION"/>
    <property type="match status" value="4"/>
</dbReference>
<keyword evidence="8" id="KW-0819">tRNA processing</keyword>
<feature type="repeat" description="WD" evidence="11">
    <location>
        <begin position="206"/>
        <end position="251"/>
    </location>
</feature>
<keyword evidence="7 11" id="KW-0853">WD repeat</keyword>
<dbReference type="PROSITE" id="PS00678">
    <property type="entry name" value="WD_REPEATS_1"/>
    <property type="match status" value="1"/>
</dbReference>
<dbReference type="FunFam" id="2.130.10.10:FF:000400">
    <property type="entry name" value="Elongator acetyltransferase complex subunit 2"/>
    <property type="match status" value="1"/>
</dbReference>
<evidence type="ECO:0000256" key="11">
    <source>
        <dbReference type="PROSITE-ProRule" id="PRU00221"/>
    </source>
</evidence>
<evidence type="ECO:0000256" key="2">
    <source>
        <dbReference type="ARBA" id="ARBA00004496"/>
    </source>
</evidence>
<dbReference type="PANTHER" id="PTHR44111">
    <property type="entry name" value="ELONGATOR COMPLEX PROTEIN 2"/>
    <property type="match status" value="1"/>
</dbReference>
<dbReference type="InterPro" id="IPR019775">
    <property type="entry name" value="WD40_repeat_CS"/>
</dbReference>
<dbReference type="Pfam" id="PF00400">
    <property type="entry name" value="WD40"/>
    <property type="match status" value="8"/>
</dbReference>